<evidence type="ECO:0000256" key="1">
    <source>
        <dbReference type="ARBA" id="ARBA00007274"/>
    </source>
</evidence>
<dbReference type="EMBL" id="NXLQ01000004">
    <property type="protein sequence ID" value="RDU66506.1"/>
    <property type="molecule type" value="Genomic_DNA"/>
</dbReference>
<evidence type="ECO:0000313" key="3">
    <source>
        <dbReference type="EMBL" id="RDU66506.1"/>
    </source>
</evidence>
<evidence type="ECO:0000313" key="4">
    <source>
        <dbReference type="Proteomes" id="UP000256379"/>
    </source>
</evidence>
<gene>
    <name evidence="3" type="ORF">CQA53_03425</name>
</gene>
<keyword evidence="4" id="KW-1185">Reference proteome</keyword>
<accession>A0A3D8INL9</accession>
<dbReference type="PANTHER" id="PTHR43300">
    <property type="entry name" value="ACETYLTRANSFERASE"/>
    <property type="match status" value="1"/>
</dbReference>
<proteinExistence type="inferred from homology"/>
<dbReference type="Proteomes" id="UP000256379">
    <property type="component" value="Unassembled WGS sequence"/>
</dbReference>
<sequence length="213" mass="23593">MDKLFIFGCGGYAIEILDMILLLEKQKDFRYKFAGFIADREFVEADFAQRKDYLGNITESHIAKGDSVVLAIAKNLNFKQKMAENFRQMGVNFPNIIHPSCYVHTKDIGEGNIIEIYCGVSRDAKIGSFNLLNGMNIMGHHASIGDFNSLNGYVSMHGYAQVGDKNIFGISSCLLPKAQIGNNNIIAPGSIIYKRFRDDNLISGNPATAQAKI</sequence>
<dbReference type="SUPFAM" id="SSF51161">
    <property type="entry name" value="Trimeric LpxA-like enzymes"/>
    <property type="match status" value="1"/>
</dbReference>
<protein>
    <recommendedName>
        <fullName evidence="2">PglD N-terminal domain-containing protein</fullName>
    </recommendedName>
</protein>
<organism evidence="3 4">
    <name type="scientific">Helicobacter didelphidarum</name>
    <dbReference type="NCBI Taxonomy" id="2040648"/>
    <lineage>
        <taxon>Bacteria</taxon>
        <taxon>Pseudomonadati</taxon>
        <taxon>Campylobacterota</taxon>
        <taxon>Epsilonproteobacteria</taxon>
        <taxon>Campylobacterales</taxon>
        <taxon>Helicobacteraceae</taxon>
        <taxon>Helicobacter</taxon>
    </lineage>
</organism>
<comment type="similarity">
    <text evidence="1">Belongs to the transferase hexapeptide repeat family.</text>
</comment>
<evidence type="ECO:0000259" key="2">
    <source>
        <dbReference type="Pfam" id="PF17836"/>
    </source>
</evidence>
<dbReference type="AlphaFoldDB" id="A0A3D8INL9"/>
<dbReference type="RefSeq" id="WP_115542628.1">
    <property type="nucleotide sequence ID" value="NZ_NXLQ01000004.1"/>
</dbReference>
<dbReference type="Pfam" id="PF17836">
    <property type="entry name" value="PglD_N"/>
    <property type="match status" value="1"/>
</dbReference>
<dbReference type="PANTHER" id="PTHR43300:SF7">
    <property type="entry name" value="UDP-N-ACETYLBACILLOSAMINE N-ACETYLTRANSFERASE"/>
    <property type="match status" value="1"/>
</dbReference>
<dbReference type="Gene3D" id="2.160.10.10">
    <property type="entry name" value="Hexapeptide repeat proteins"/>
    <property type="match status" value="1"/>
</dbReference>
<comment type="caution">
    <text evidence="3">The sequence shown here is derived from an EMBL/GenBank/DDBJ whole genome shotgun (WGS) entry which is preliminary data.</text>
</comment>
<dbReference type="Gene3D" id="3.40.50.20">
    <property type="match status" value="1"/>
</dbReference>
<dbReference type="InterPro" id="IPR041561">
    <property type="entry name" value="PglD_N"/>
</dbReference>
<dbReference type="InterPro" id="IPR050179">
    <property type="entry name" value="Trans_hexapeptide_repeat"/>
</dbReference>
<dbReference type="InterPro" id="IPR011004">
    <property type="entry name" value="Trimer_LpxA-like_sf"/>
</dbReference>
<reference evidence="3 4" key="1">
    <citation type="submission" date="2018-04" db="EMBL/GenBank/DDBJ databases">
        <title>Novel Campyloabacter and Helicobacter Species and Strains.</title>
        <authorList>
            <person name="Mannion A.J."/>
            <person name="Shen Z."/>
            <person name="Fox J.G."/>
        </authorList>
    </citation>
    <scope>NUCLEOTIDE SEQUENCE [LARGE SCALE GENOMIC DNA]</scope>
    <source>
        <strain evidence="3 4">MIT 17-337</strain>
    </source>
</reference>
<name>A0A3D8INL9_9HELI</name>
<feature type="domain" description="PglD N-terminal" evidence="2">
    <location>
        <begin position="3"/>
        <end position="76"/>
    </location>
</feature>
<dbReference type="OrthoDB" id="9794407at2"/>